<dbReference type="CDD" id="cd00037">
    <property type="entry name" value="CLECT"/>
    <property type="match status" value="1"/>
</dbReference>
<evidence type="ECO:0000259" key="5">
    <source>
        <dbReference type="PROSITE" id="PS50853"/>
    </source>
</evidence>
<dbReference type="InterPro" id="IPR001304">
    <property type="entry name" value="C-type_lectin-like"/>
</dbReference>
<evidence type="ECO:0000256" key="1">
    <source>
        <dbReference type="ARBA" id="ARBA00022737"/>
    </source>
</evidence>
<dbReference type="Pfam" id="PF00041">
    <property type="entry name" value="fn3"/>
    <property type="match status" value="2"/>
</dbReference>
<dbReference type="InterPro" id="IPR013783">
    <property type="entry name" value="Ig-like_fold"/>
</dbReference>
<dbReference type="Gene3D" id="3.10.100.10">
    <property type="entry name" value="Mannose-Binding Protein A, subunit A"/>
    <property type="match status" value="1"/>
</dbReference>
<dbReference type="SUPFAM" id="SSF56436">
    <property type="entry name" value="C-type lectin-like"/>
    <property type="match status" value="2"/>
</dbReference>
<accession>A0A8C1LNG6</accession>
<dbReference type="InterPro" id="IPR050991">
    <property type="entry name" value="ECM_Regulatory_Proteins"/>
</dbReference>
<proteinExistence type="predicted"/>
<evidence type="ECO:0000313" key="7">
    <source>
        <dbReference type="Proteomes" id="UP000694427"/>
    </source>
</evidence>
<feature type="region of interest" description="Disordered" evidence="2">
    <location>
        <begin position="171"/>
        <end position="191"/>
    </location>
</feature>
<evidence type="ECO:0000259" key="4">
    <source>
        <dbReference type="PROSITE" id="PS50041"/>
    </source>
</evidence>
<dbReference type="InterPro" id="IPR036116">
    <property type="entry name" value="FN3_sf"/>
</dbReference>
<dbReference type="AlphaFoldDB" id="A0A8C1LNG6"/>
<dbReference type="InterPro" id="IPR003961">
    <property type="entry name" value="FN3_dom"/>
</dbReference>
<protein>
    <submittedName>
        <fullName evidence="6">Uncharacterized protein</fullName>
    </submittedName>
</protein>
<organism evidence="6 7">
    <name type="scientific">Cyprinus carpio</name>
    <name type="common">Common carp</name>
    <dbReference type="NCBI Taxonomy" id="7962"/>
    <lineage>
        <taxon>Eukaryota</taxon>
        <taxon>Metazoa</taxon>
        <taxon>Chordata</taxon>
        <taxon>Craniata</taxon>
        <taxon>Vertebrata</taxon>
        <taxon>Euteleostomi</taxon>
        <taxon>Actinopterygii</taxon>
        <taxon>Neopterygii</taxon>
        <taxon>Teleostei</taxon>
        <taxon>Ostariophysi</taxon>
        <taxon>Cypriniformes</taxon>
        <taxon>Cyprinidae</taxon>
        <taxon>Cyprininae</taxon>
        <taxon>Cyprinus</taxon>
    </lineage>
</organism>
<dbReference type="PANTHER" id="PTHR46708">
    <property type="entry name" value="TENASCIN"/>
    <property type="match status" value="1"/>
</dbReference>
<feature type="compositionally biased region" description="Low complexity" evidence="2">
    <location>
        <begin position="171"/>
        <end position="190"/>
    </location>
</feature>
<feature type="domain" description="Fibronectin type-III" evidence="5">
    <location>
        <begin position="609"/>
        <end position="701"/>
    </location>
</feature>
<dbReference type="SUPFAM" id="SSF49265">
    <property type="entry name" value="Fibronectin type III"/>
    <property type="match status" value="3"/>
</dbReference>
<dbReference type="Gene3D" id="2.60.40.10">
    <property type="entry name" value="Immunoglobulins"/>
    <property type="match status" value="4"/>
</dbReference>
<dbReference type="Ensembl" id="ENSCCRT00010069969.1">
    <property type="protein sequence ID" value="ENSCCRP00010063710.1"/>
    <property type="gene ID" value="ENSCCRG00010027175.1"/>
</dbReference>
<dbReference type="PROSITE" id="PS50853">
    <property type="entry name" value="FN3"/>
    <property type="match status" value="2"/>
</dbReference>
<evidence type="ECO:0000256" key="2">
    <source>
        <dbReference type="SAM" id="MobiDB-lite"/>
    </source>
</evidence>
<feature type="chain" id="PRO_5034326094" evidence="3">
    <location>
        <begin position="17"/>
        <end position="780"/>
    </location>
</feature>
<dbReference type="SMART" id="SM00060">
    <property type="entry name" value="FN3"/>
    <property type="match status" value="4"/>
</dbReference>
<evidence type="ECO:0000256" key="3">
    <source>
        <dbReference type="SAM" id="SignalP"/>
    </source>
</evidence>
<dbReference type="PROSITE" id="PS50041">
    <property type="entry name" value="C_TYPE_LECTIN_2"/>
    <property type="match status" value="1"/>
</dbReference>
<sequence length="780" mass="87011">MNTLWLPLLLSSVIWAEEQYFPQSRNATWDEGRLHCKSCFKELTTITSRNVHLIVQNLSSDYWVGLRKSYNDSIQRGEWPAWSNGDPVTYQNWYPGHPVPFPICSSTTQSPLSTPMTSTQASTVTSASVSSKNDTCPILSEMLLCLNMTCGDLESAMGMCKRTPTVTPKTTTYSTSFNAPTTGTTTESTSNCKPNPGQYIKDACVVLLSSGMWKEKDCNISLPFICYEERFFGQINISDVTTSAGNLSWAEGPGAENISHYREEVTGDKNQTFNQTKLFQYIENLTAGTLYKVQVFPVKCGRDLNPQNISFYTYPSDVQNLIVVSVTNVSANLKWSKPDGNHESYSVYVKYKSNKNVTERVQECQDEECTITALIPGTEYVFTVTAVVNKTIEGVPSNVSNYTIPSTVRNLRSADNDSTVIMAFWDPPTGNHSGYRYCLKEVNNSRECTYCNIASDSSITANNNITNSSDTTTVSIADCKTVDGTETFIKVTNKSDGSMFCLCVAALTKTNTLSGEMVTILAYTKPKTVTLFLNPSSQTIFANWTVEGKYEKFEVSITTDAYIYTDQFTTPNLNYSFKDLKAGVNYNVSVVTLNGKLRSNPANKSEFTRPAKPCGVKATTNKTTIQVSWEAPTESEGASIKYTVKCYTAFWEKSHEVQTPDRSISFTGLNPGTRYECNVSVVAGNLESFPETVHANTVPEKRKLVLTMLCSSKNSLHCGRNETRFELFEKLKNITYDKFQDLVHWKLSWAKTGFVKTPESQTSHICCHHPLNLYDVAHYN</sequence>
<evidence type="ECO:0000313" key="6">
    <source>
        <dbReference type="Ensembl" id="ENSCCRP00010063710.1"/>
    </source>
</evidence>
<keyword evidence="3" id="KW-0732">Signal</keyword>
<keyword evidence="7" id="KW-1185">Reference proteome</keyword>
<dbReference type="InterPro" id="IPR016186">
    <property type="entry name" value="C-type_lectin-like/link_sf"/>
</dbReference>
<feature type="signal peptide" evidence="3">
    <location>
        <begin position="1"/>
        <end position="16"/>
    </location>
</feature>
<reference evidence="6" key="1">
    <citation type="submission" date="2025-08" db="UniProtKB">
        <authorList>
            <consortium name="Ensembl"/>
        </authorList>
    </citation>
    <scope>IDENTIFICATION</scope>
</reference>
<dbReference type="InterPro" id="IPR016187">
    <property type="entry name" value="CTDL_fold"/>
</dbReference>
<dbReference type="Proteomes" id="UP000694427">
    <property type="component" value="Unplaced"/>
</dbReference>
<feature type="domain" description="C-type lectin" evidence="4">
    <location>
        <begin position="15"/>
        <end position="98"/>
    </location>
</feature>
<dbReference type="CDD" id="cd00063">
    <property type="entry name" value="FN3"/>
    <property type="match status" value="2"/>
</dbReference>
<reference evidence="6" key="2">
    <citation type="submission" date="2025-09" db="UniProtKB">
        <authorList>
            <consortium name="Ensembl"/>
        </authorList>
    </citation>
    <scope>IDENTIFICATION</scope>
</reference>
<name>A0A8C1LNG6_CYPCA</name>
<keyword evidence="1" id="KW-0677">Repeat</keyword>
<feature type="domain" description="Fibronectin type-III" evidence="5">
    <location>
        <begin position="314"/>
        <end position="407"/>
    </location>
</feature>
<dbReference type="PANTHER" id="PTHR46708:SF11">
    <property type="entry name" value="RECEPTOR-TYPE TYROSINE-PROTEIN PHOSPHATASE ETA-LIKE"/>
    <property type="match status" value="1"/>
</dbReference>